<gene>
    <name evidence="1" type="ORF">FPRO_00459</name>
</gene>
<name>A0A1L7V3G3_FUSPR</name>
<accession>A0A1L7V3G3</accession>
<keyword evidence="2" id="KW-1185">Reference proteome</keyword>
<evidence type="ECO:0000313" key="1">
    <source>
        <dbReference type="EMBL" id="CZR35418.1"/>
    </source>
</evidence>
<dbReference type="VEuPathDB" id="FungiDB:FPRO_00459"/>
<dbReference type="Proteomes" id="UP000183971">
    <property type="component" value="Unassembled WGS sequence"/>
</dbReference>
<proteinExistence type="predicted"/>
<dbReference type="AlphaFoldDB" id="A0A1L7V3G3"/>
<comment type="caution">
    <text evidence="1">The sequence shown here is derived from an EMBL/GenBank/DDBJ whole genome shotgun (WGS) entry which is preliminary data.</text>
</comment>
<dbReference type="RefSeq" id="XP_031076011.1">
    <property type="nucleotide sequence ID" value="XM_031225367.1"/>
</dbReference>
<organism evidence="1 2">
    <name type="scientific">Fusarium proliferatum (strain ET1)</name>
    <name type="common">Orchid endophyte fungus</name>
    <dbReference type="NCBI Taxonomy" id="1227346"/>
    <lineage>
        <taxon>Eukaryota</taxon>
        <taxon>Fungi</taxon>
        <taxon>Dikarya</taxon>
        <taxon>Ascomycota</taxon>
        <taxon>Pezizomycotina</taxon>
        <taxon>Sordariomycetes</taxon>
        <taxon>Hypocreomycetidae</taxon>
        <taxon>Hypocreales</taxon>
        <taxon>Nectriaceae</taxon>
        <taxon>Fusarium</taxon>
        <taxon>Fusarium fujikuroi species complex</taxon>
    </lineage>
</organism>
<protein>
    <submittedName>
        <fullName evidence="1">Uncharacterized protein</fullName>
    </submittedName>
</protein>
<dbReference type="GeneID" id="42045349"/>
<reference evidence="2" key="1">
    <citation type="journal article" date="2016" name="Genome Biol. Evol.">
        <title>Comparative 'omics' of the Fusarium fujikuroi species complex highlights differences in genetic potential and metabolite synthesis.</title>
        <authorList>
            <person name="Niehaus E.-M."/>
            <person name="Muensterkoetter M."/>
            <person name="Proctor R.H."/>
            <person name="Brown D.W."/>
            <person name="Sharon A."/>
            <person name="Idan Y."/>
            <person name="Oren-Young L."/>
            <person name="Sieber C.M."/>
            <person name="Novak O."/>
            <person name="Pencik A."/>
            <person name="Tarkowska D."/>
            <person name="Hromadova K."/>
            <person name="Freeman S."/>
            <person name="Maymon M."/>
            <person name="Elazar M."/>
            <person name="Youssef S.A."/>
            <person name="El-Shabrawy E.S.M."/>
            <person name="Shalaby A.B.A."/>
            <person name="Houterman P."/>
            <person name="Brock N.L."/>
            <person name="Burkhardt I."/>
            <person name="Tsavkelova E.A."/>
            <person name="Dickschat J.S."/>
            <person name="Galuszka P."/>
            <person name="Gueldener U."/>
            <person name="Tudzynski B."/>
        </authorList>
    </citation>
    <scope>NUCLEOTIDE SEQUENCE [LARGE SCALE GENOMIC DNA]</scope>
    <source>
        <strain evidence="2">ET1</strain>
    </source>
</reference>
<dbReference type="EMBL" id="FJOF01000001">
    <property type="protein sequence ID" value="CZR35418.1"/>
    <property type="molecule type" value="Genomic_DNA"/>
</dbReference>
<sequence>MYHIPYELRRGWDSTCAASGTICRNPAVRIQVNGRMYPSIYCEFHACWQIQNGRACLEQKLPRASVCARHLHCQAIDNGTRCTLDVKQGDMLAYRYCPQLHLCEYQDCQNLRSRHHDQYLPLCDDHRCQYDSCRNPRDGGAGVFCRSHTCNEPYCGAFAPGTDPDDPQRFCERHRQCLRPHCPRLCHTRENGHPTPFCGAHYCEAHDCDDGRERGAFCQAHTCVEPGCVRGRQTPGEYCREHTCRTWNCRMRKIGREFCPQHECAYDGCDAEVEEGRFCGRHYSRHIGARYGGRRYPAPGMRYPIYDDGIDPYDMCPGIQDRRGCGRRPEHDSPFCQRHVCHVPNCPAPRTRSSQFCVGHECPIEGCPRPRNTRPRRIRDGDSRFCDEHTCSHPGCPMHADEGSDRCMLHGHGTEIGWGMAMGPEWEEFLEVSGTETTMMRMKMTIGSRFVNDSLDGLSQEAINSQHGVEQYNSTKGWLILARH</sequence>
<evidence type="ECO:0000313" key="2">
    <source>
        <dbReference type="Proteomes" id="UP000183971"/>
    </source>
</evidence>